<dbReference type="InterPro" id="IPR013785">
    <property type="entry name" value="Aldolase_TIM"/>
</dbReference>
<evidence type="ECO:0000256" key="9">
    <source>
        <dbReference type="ARBA" id="ARBA00023102"/>
    </source>
</evidence>
<evidence type="ECO:0000256" key="11">
    <source>
        <dbReference type="ARBA" id="ARBA00030547"/>
    </source>
</evidence>
<dbReference type="InterPro" id="IPR006063">
    <property type="entry name" value="HisA_bact_arch"/>
</dbReference>
<dbReference type="PANTHER" id="PTHR43090:SF2">
    <property type="entry name" value="1-(5-PHOSPHORIBOSYL)-5-[(5-PHOSPHORIBOSYLAMINO)METHYLIDENEAMINO] IMIDAZOLE-4-CARBOXAMIDE ISOMERASE"/>
    <property type="match status" value="1"/>
</dbReference>
<evidence type="ECO:0000256" key="2">
    <source>
        <dbReference type="ARBA" id="ARBA00004496"/>
    </source>
</evidence>
<evidence type="ECO:0000256" key="12">
    <source>
        <dbReference type="HAMAP-Rule" id="MF_01014"/>
    </source>
</evidence>
<dbReference type="GO" id="GO:0003949">
    <property type="term" value="F:1-(5-phosphoribosyl)-5-[(5-phosphoribosylamino)methylideneamino]imidazole-4-carboxamide isomerase activity"/>
    <property type="evidence" value="ECO:0007669"/>
    <property type="project" value="UniProtKB-UniRule"/>
</dbReference>
<dbReference type="SUPFAM" id="SSF51366">
    <property type="entry name" value="Ribulose-phoshate binding barrel"/>
    <property type="match status" value="1"/>
</dbReference>
<dbReference type="GO" id="GO:0005737">
    <property type="term" value="C:cytoplasm"/>
    <property type="evidence" value="ECO:0007669"/>
    <property type="project" value="UniProtKB-SubCell"/>
</dbReference>
<dbReference type="AlphaFoldDB" id="A0A9E1GKX1"/>
<evidence type="ECO:0000256" key="3">
    <source>
        <dbReference type="ARBA" id="ARBA00005133"/>
    </source>
</evidence>
<dbReference type="FunFam" id="3.20.20.70:FF:000009">
    <property type="entry name" value="1-(5-phosphoribosyl)-5-[(5-phosphoribosylamino)methylideneamino] imidazole-4-carboxamide isomerase"/>
    <property type="match status" value="1"/>
</dbReference>
<comment type="pathway">
    <text evidence="3 12 14">Amino-acid biosynthesis; L-histidine biosynthesis; L-histidine from 5-phospho-alpha-D-ribose 1-diphosphate: step 4/9.</text>
</comment>
<evidence type="ECO:0000313" key="15">
    <source>
        <dbReference type="EMBL" id="MBS6622266.1"/>
    </source>
</evidence>
<dbReference type="NCBIfam" id="TIGR00007">
    <property type="entry name" value="1-(5-phosphoribosyl)-5-[(5-phosphoribosylamino)methylideneamino]imidazole-4-carboxamide isomerase"/>
    <property type="match status" value="1"/>
</dbReference>
<comment type="catalytic activity">
    <reaction evidence="1 12 14">
        <text>1-(5-phospho-beta-D-ribosyl)-5-[(5-phospho-beta-D-ribosylamino)methylideneamino]imidazole-4-carboxamide = 5-[(5-phospho-1-deoxy-D-ribulos-1-ylimino)methylamino]-1-(5-phospho-beta-D-ribosyl)imidazole-4-carboxamide</text>
        <dbReference type="Rhea" id="RHEA:15469"/>
        <dbReference type="ChEBI" id="CHEBI:58435"/>
        <dbReference type="ChEBI" id="CHEBI:58525"/>
        <dbReference type="EC" id="5.3.1.16"/>
    </reaction>
</comment>
<comment type="subcellular location">
    <subcellularLocation>
        <location evidence="2 12 14">Cytoplasm</location>
    </subcellularLocation>
</comment>
<dbReference type="CDD" id="cd04732">
    <property type="entry name" value="HisA"/>
    <property type="match status" value="1"/>
</dbReference>
<evidence type="ECO:0000256" key="14">
    <source>
        <dbReference type="RuleBase" id="RU003658"/>
    </source>
</evidence>
<dbReference type="PANTHER" id="PTHR43090">
    <property type="entry name" value="1-(5-PHOSPHORIBOSYL)-5-[(5-PHOSPHORIBOSYLAMINO)METHYLIDENEAMINO] IMIDAZOLE-4-CARBOXAMIDE ISOMERASE"/>
    <property type="match status" value="1"/>
</dbReference>
<dbReference type="InterPro" id="IPR006062">
    <property type="entry name" value="His_biosynth"/>
</dbReference>
<comment type="similarity">
    <text evidence="4 12 13">Belongs to the HisA/HisF family.</text>
</comment>
<dbReference type="Proteomes" id="UP000811365">
    <property type="component" value="Unassembled WGS sequence"/>
</dbReference>
<dbReference type="HAMAP" id="MF_01014">
    <property type="entry name" value="HisA"/>
    <property type="match status" value="1"/>
</dbReference>
<dbReference type="InterPro" id="IPR044524">
    <property type="entry name" value="Isoase_HisA-like"/>
</dbReference>
<keyword evidence="7 12" id="KW-0963">Cytoplasm</keyword>
<reference evidence="15" key="1">
    <citation type="submission" date="2021-02" db="EMBL/GenBank/DDBJ databases">
        <title>Infant gut strain persistence is associated with maternal origin, phylogeny, and functional potential including surface adhesion and iron acquisition.</title>
        <authorList>
            <person name="Lou Y.C."/>
        </authorList>
    </citation>
    <scope>NUCLEOTIDE SEQUENCE</scope>
    <source>
        <strain evidence="15">L2_039_000G1_dasL2_039_000G1_maxbin2.maxbin.077</strain>
    </source>
</reference>
<evidence type="ECO:0000256" key="4">
    <source>
        <dbReference type="ARBA" id="ARBA00009667"/>
    </source>
</evidence>
<dbReference type="GO" id="GO:0000105">
    <property type="term" value="P:L-histidine biosynthetic process"/>
    <property type="evidence" value="ECO:0007669"/>
    <property type="project" value="UniProtKB-UniRule"/>
</dbReference>
<evidence type="ECO:0000256" key="7">
    <source>
        <dbReference type="ARBA" id="ARBA00022490"/>
    </source>
</evidence>
<accession>A0A9E1GKX1</accession>
<dbReference type="InterPro" id="IPR011060">
    <property type="entry name" value="RibuloseP-bd_barrel"/>
</dbReference>
<dbReference type="Gene3D" id="3.20.20.70">
    <property type="entry name" value="Aldolase class I"/>
    <property type="match status" value="1"/>
</dbReference>
<dbReference type="Pfam" id="PF00977">
    <property type="entry name" value="His_biosynth"/>
    <property type="match status" value="1"/>
</dbReference>
<gene>
    <name evidence="12 15" type="primary">hisA</name>
    <name evidence="15" type="ORF">KH315_08920</name>
</gene>
<protein>
    <recommendedName>
        <fullName evidence="6 12">1-(5-phosphoribosyl)-5-[(5-phosphoribosylamino)methylideneamino] imidazole-4-carboxamide isomerase</fullName>
        <ecNumber evidence="5 12">5.3.1.16</ecNumber>
    </recommendedName>
    <alternativeName>
        <fullName evidence="11 12">Phosphoribosylformimino-5-aminoimidazole carboxamide ribotide isomerase</fullName>
    </alternativeName>
</protein>
<feature type="active site" description="Proton donor" evidence="12">
    <location>
        <position position="129"/>
    </location>
</feature>
<comment type="caution">
    <text evidence="15">The sequence shown here is derived from an EMBL/GenBank/DDBJ whole genome shotgun (WGS) entry which is preliminary data.</text>
</comment>
<evidence type="ECO:0000256" key="8">
    <source>
        <dbReference type="ARBA" id="ARBA00022605"/>
    </source>
</evidence>
<proteinExistence type="inferred from homology"/>
<keyword evidence="10 12" id="KW-0413">Isomerase</keyword>
<feature type="active site" description="Proton acceptor" evidence="12">
    <location>
        <position position="8"/>
    </location>
</feature>
<keyword evidence="8 12" id="KW-0028">Amino-acid biosynthesis</keyword>
<evidence type="ECO:0000256" key="1">
    <source>
        <dbReference type="ARBA" id="ARBA00000901"/>
    </source>
</evidence>
<dbReference type="GO" id="GO:0000162">
    <property type="term" value="P:L-tryptophan biosynthetic process"/>
    <property type="evidence" value="ECO:0007669"/>
    <property type="project" value="TreeGrafter"/>
</dbReference>
<evidence type="ECO:0000313" key="16">
    <source>
        <dbReference type="Proteomes" id="UP000811365"/>
    </source>
</evidence>
<evidence type="ECO:0000256" key="10">
    <source>
        <dbReference type="ARBA" id="ARBA00023235"/>
    </source>
</evidence>
<dbReference type="EMBL" id="JAGZYH010000031">
    <property type="protein sequence ID" value="MBS6622266.1"/>
    <property type="molecule type" value="Genomic_DNA"/>
</dbReference>
<dbReference type="EC" id="5.3.1.16" evidence="5 12"/>
<organism evidence="15 16">
    <name type="scientific">Faecalibacterium prausnitzii</name>
    <dbReference type="NCBI Taxonomy" id="853"/>
    <lineage>
        <taxon>Bacteria</taxon>
        <taxon>Bacillati</taxon>
        <taxon>Bacillota</taxon>
        <taxon>Clostridia</taxon>
        <taxon>Eubacteriales</taxon>
        <taxon>Oscillospiraceae</taxon>
        <taxon>Faecalibacterium</taxon>
    </lineage>
</organism>
<evidence type="ECO:0000256" key="6">
    <source>
        <dbReference type="ARBA" id="ARBA00018464"/>
    </source>
</evidence>
<dbReference type="InterPro" id="IPR023016">
    <property type="entry name" value="HisA/PriA"/>
</dbReference>
<keyword evidence="9 12" id="KW-0368">Histidine biosynthesis</keyword>
<sequence>MQLFPAIDLRGGKVVRLTQGDYDRMTVYGEDPCAQARAFLEAGAKNLHVVDLDGAKDGTLSNYDTIAALAKQGGLYIEVGGGIRTEERIEKYLSLGVGRCILGSVAVTNFDFTARMLKKYGEKIAVGVDAKDGYVAIHGWKDVSAEPGVAFCQHLAEAGCKAIIYTDIACDGAMKGTNLALYRQLAKEVPGVAITASGGISSEKELLELEEMGTAAAILGKSLYTGALDLGRCVALVQK</sequence>
<evidence type="ECO:0000256" key="13">
    <source>
        <dbReference type="RuleBase" id="RU003657"/>
    </source>
</evidence>
<name>A0A9E1GKX1_9FIRM</name>
<evidence type="ECO:0000256" key="5">
    <source>
        <dbReference type="ARBA" id="ARBA00012550"/>
    </source>
</evidence>